<dbReference type="GO" id="GO:0005524">
    <property type="term" value="F:ATP binding"/>
    <property type="evidence" value="ECO:0007669"/>
    <property type="project" value="UniProtKB-UniRule"/>
</dbReference>
<feature type="binding site" evidence="7">
    <location>
        <position position="111"/>
    </location>
    <ligand>
        <name>ATP</name>
        <dbReference type="ChEBI" id="CHEBI:30616"/>
    </ligand>
</feature>
<evidence type="ECO:0000313" key="9">
    <source>
        <dbReference type="Proteomes" id="UP000231960"/>
    </source>
</evidence>
<protein>
    <recommendedName>
        <fullName evidence="7">Shikimate kinase</fullName>
        <shortName evidence="7">SK</shortName>
        <ecNumber evidence="7">2.7.1.71</ecNumber>
    </recommendedName>
</protein>
<gene>
    <name evidence="7" type="primary">aroK</name>
    <name evidence="8" type="ORF">CDL10_09945</name>
</gene>
<evidence type="ECO:0000256" key="3">
    <source>
        <dbReference type="ARBA" id="ARBA00022741"/>
    </source>
</evidence>
<feature type="binding site" evidence="7">
    <location>
        <position position="48"/>
    </location>
    <ligand>
        <name>substrate</name>
    </ligand>
</feature>
<dbReference type="GO" id="GO:0004765">
    <property type="term" value="F:shikimate kinase activity"/>
    <property type="evidence" value="ECO:0007669"/>
    <property type="project" value="UniProtKB-UniRule"/>
</dbReference>
<keyword evidence="3 7" id="KW-0547">Nucleotide-binding</keyword>
<dbReference type="CDD" id="cd00464">
    <property type="entry name" value="SK"/>
    <property type="match status" value="1"/>
</dbReference>
<feature type="binding site" evidence="7">
    <location>
        <begin position="2"/>
        <end position="7"/>
    </location>
    <ligand>
        <name>ATP</name>
        <dbReference type="ChEBI" id="CHEBI:30616"/>
    </ligand>
</feature>
<dbReference type="GO" id="GO:0008652">
    <property type="term" value="P:amino acid biosynthetic process"/>
    <property type="evidence" value="ECO:0007669"/>
    <property type="project" value="UniProtKB-KW"/>
</dbReference>
<keyword evidence="7" id="KW-0479">Metal-binding</keyword>
<comment type="subunit">
    <text evidence="7">Monomer.</text>
</comment>
<evidence type="ECO:0000256" key="2">
    <source>
        <dbReference type="ARBA" id="ARBA00022679"/>
    </source>
</evidence>
<dbReference type="EC" id="2.7.1.71" evidence="7"/>
<keyword evidence="1 7" id="KW-0028">Amino-acid biosynthesis</keyword>
<keyword evidence="9" id="KW-1185">Reference proteome</keyword>
<dbReference type="HAMAP" id="MF_00109">
    <property type="entry name" value="Shikimate_kinase"/>
    <property type="match status" value="1"/>
</dbReference>
<dbReference type="InterPro" id="IPR000623">
    <property type="entry name" value="Shikimate_kinase/TSH1"/>
</dbReference>
<comment type="caution">
    <text evidence="8">The sequence shown here is derived from an EMBL/GenBank/DDBJ whole genome shotgun (WGS) entry which is preliminary data.</text>
</comment>
<evidence type="ECO:0000256" key="7">
    <source>
        <dbReference type="HAMAP-Rule" id="MF_00109"/>
    </source>
</evidence>
<feature type="binding site" evidence="7">
    <location>
        <position position="24"/>
    </location>
    <ligand>
        <name>substrate</name>
    </ligand>
</feature>
<dbReference type="Proteomes" id="UP000231960">
    <property type="component" value="Unassembled WGS sequence"/>
</dbReference>
<keyword evidence="5 7" id="KW-0067">ATP-binding</keyword>
<sequence>MASGKSVVGKVLADELGVEYFDLDKLIEQKNHKSVQEIFEQNGEIFFRKQEYLLLNEWIEQPQSFVLSLGGGTPCYANNHLVFQREDVLSVYLKAKVTTLVDRIEADEDNRPLLSNISDKKGYIGQHLLERSFYYNQAKFSVNTDDKTIEEIVTEIKSFL</sequence>
<evidence type="ECO:0000313" key="8">
    <source>
        <dbReference type="EMBL" id="PJR05162.1"/>
    </source>
</evidence>
<dbReference type="InterPro" id="IPR031322">
    <property type="entry name" value="Shikimate/glucono_kinase"/>
</dbReference>
<dbReference type="GO" id="GO:0005829">
    <property type="term" value="C:cytosol"/>
    <property type="evidence" value="ECO:0007669"/>
    <property type="project" value="TreeGrafter"/>
</dbReference>
<dbReference type="PANTHER" id="PTHR21087">
    <property type="entry name" value="SHIKIMATE KINASE"/>
    <property type="match status" value="1"/>
</dbReference>
<feature type="binding site" evidence="7">
    <location>
        <position position="131"/>
    </location>
    <ligand>
        <name>substrate</name>
    </ligand>
</feature>
<keyword evidence="6 7" id="KW-0057">Aromatic amino acid biosynthesis</keyword>
<proteinExistence type="inferred from homology"/>
<comment type="catalytic activity">
    <reaction evidence="7">
        <text>shikimate + ATP = 3-phosphoshikimate + ADP + H(+)</text>
        <dbReference type="Rhea" id="RHEA:13121"/>
        <dbReference type="ChEBI" id="CHEBI:15378"/>
        <dbReference type="ChEBI" id="CHEBI:30616"/>
        <dbReference type="ChEBI" id="CHEBI:36208"/>
        <dbReference type="ChEBI" id="CHEBI:145989"/>
        <dbReference type="ChEBI" id="CHEBI:456216"/>
        <dbReference type="EC" id="2.7.1.71"/>
    </reaction>
</comment>
<dbReference type="Gene3D" id="3.40.50.300">
    <property type="entry name" value="P-loop containing nucleotide triphosphate hydrolases"/>
    <property type="match status" value="1"/>
</dbReference>
<dbReference type="PANTHER" id="PTHR21087:SF16">
    <property type="entry name" value="SHIKIMATE KINASE 1, CHLOROPLASTIC"/>
    <property type="match status" value="1"/>
</dbReference>
<evidence type="ECO:0000256" key="6">
    <source>
        <dbReference type="ARBA" id="ARBA00023141"/>
    </source>
</evidence>
<dbReference type="OrthoDB" id="9800332at2"/>
<comment type="similarity">
    <text evidence="7">Belongs to the shikimate kinase family.</text>
</comment>
<dbReference type="GO" id="GO:0009423">
    <property type="term" value="P:chorismate biosynthetic process"/>
    <property type="evidence" value="ECO:0007669"/>
    <property type="project" value="UniProtKB-UniRule"/>
</dbReference>
<dbReference type="AlphaFoldDB" id="A0A2M9R8H2"/>
<keyword evidence="2 7" id="KW-0808">Transferase</keyword>
<comment type="cofactor">
    <cofactor evidence="7">
        <name>Mg(2+)</name>
        <dbReference type="ChEBI" id="CHEBI:18420"/>
    </cofactor>
    <text evidence="7">Binds 1 Mg(2+) ion per subunit.</text>
</comment>
<comment type="pathway">
    <text evidence="7">Metabolic intermediate biosynthesis; chorismate biosynthesis; chorismate from D-erythrose 4-phosphate and phosphoenolpyruvate: step 5/7.</text>
</comment>
<dbReference type="Pfam" id="PF01202">
    <property type="entry name" value="SKI"/>
    <property type="match status" value="1"/>
</dbReference>
<name>A0A2M9R8H2_9FLAO</name>
<dbReference type="GO" id="GO:0000287">
    <property type="term" value="F:magnesium ion binding"/>
    <property type="evidence" value="ECO:0007669"/>
    <property type="project" value="UniProtKB-UniRule"/>
</dbReference>
<evidence type="ECO:0000256" key="5">
    <source>
        <dbReference type="ARBA" id="ARBA00022840"/>
    </source>
</evidence>
<keyword evidence="7" id="KW-0963">Cytoplasm</keyword>
<dbReference type="PRINTS" id="PR01100">
    <property type="entry name" value="SHIKIMTKNASE"/>
</dbReference>
<evidence type="ECO:0000256" key="4">
    <source>
        <dbReference type="ARBA" id="ARBA00022777"/>
    </source>
</evidence>
<accession>A0A2M9R8H2</accession>
<dbReference type="GO" id="GO:0009073">
    <property type="term" value="P:aromatic amino acid family biosynthetic process"/>
    <property type="evidence" value="ECO:0007669"/>
    <property type="project" value="UniProtKB-KW"/>
</dbReference>
<dbReference type="UniPathway" id="UPA00053">
    <property type="reaction ID" value="UER00088"/>
</dbReference>
<feature type="binding site" evidence="7">
    <location>
        <position position="6"/>
    </location>
    <ligand>
        <name>Mg(2+)</name>
        <dbReference type="ChEBI" id="CHEBI:18420"/>
    </ligand>
</feature>
<comment type="subcellular location">
    <subcellularLocation>
        <location evidence="7">Cytoplasm</location>
    </subcellularLocation>
</comment>
<dbReference type="EMBL" id="NIPO01000001">
    <property type="protein sequence ID" value="PJR05162.1"/>
    <property type="molecule type" value="Genomic_DNA"/>
</dbReference>
<comment type="caution">
    <text evidence="7">Lacks conserved residue(s) required for the propagation of feature annotation.</text>
</comment>
<organism evidence="8 9">
    <name type="scientific">Avrilella dinanensis</name>
    <dbReference type="NCBI Taxonomy" id="2008672"/>
    <lineage>
        <taxon>Bacteria</taxon>
        <taxon>Pseudomonadati</taxon>
        <taxon>Bacteroidota</taxon>
        <taxon>Flavobacteriia</taxon>
        <taxon>Flavobacteriales</taxon>
        <taxon>Flavobacteriaceae</taxon>
        <taxon>Avrilella</taxon>
    </lineage>
</organism>
<keyword evidence="7" id="KW-0460">Magnesium</keyword>
<dbReference type="SUPFAM" id="SSF52540">
    <property type="entry name" value="P-loop containing nucleoside triphosphate hydrolases"/>
    <property type="match status" value="1"/>
</dbReference>
<keyword evidence="4 7" id="KW-0418">Kinase</keyword>
<comment type="function">
    <text evidence="7">Catalyzes the specific phosphorylation of the 3-hydroxyl group of shikimic acid using ATP as a cosubstrate.</text>
</comment>
<reference evidence="8 9" key="1">
    <citation type="submission" date="2017-06" db="EMBL/GenBank/DDBJ databases">
        <title>Description of Avrilella dinanensis gen. nov. sp. nov.</title>
        <authorList>
            <person name="Leyer C."/>
            <person name="Sassi M."/>
            <person name="Minet J."/>
            <person name="Kayal S."/>
            <person name="Cattoir V."/>
        </authorList>
    </citation>
    <scope>NUCLEOTIDE SEQUENCE [LARGE SCALE GENOMIC DNA]</scope>
    <source>
        <strain evidence="8 9">UR159</strain>
    </source>
</reference>
<feature type="binding site" evidence="7">
    <location>
        <position position="71"/>
    </location>
    <ligand>
        <name>substrate</name>
    </ligand>
</feature>
<evidence type="ECO:0000256" key="1">
    <source>
        <dbReference type="ARBA" id="ARBA00022605"/>
    </source>
</evidence>
<dbReference type="InterPro" id="IPR027417">
    <property type="entry name" value="P-loop_NTPase"/>
</dbReference>